<dbReference type="InterPro" id="IPR008217">
    <property type="entry name" value="Ccc1_fam"/>
</dbReference>
<organism evidence="6 7">
    <name type="scientific">Candidatus Wildermuthbacteria bacterium RIFCSPHIGHO2_12_FULL_40_12</name>
    <dbReference type="NCBI Taxonomy" id="1802457"/>
    <lineage>
        <taxon>Bacteria</taxon>
        <taxon>Candidatus Wildermuthiibacteriota</taxon>
    </lineage>
</organism>
<dbReference type="EMBL" id="MHUC01000028">
    <property type="protein sequence ID" value="OHA70476.1"/>
    <property type="molecule type" value="Genomic_DNA"/>
</dbReference>
<feature type="transmembrane region" description="Helical" evidence="5">
    <location>
        <begin position="12"/>
        <end position="33"/>
    </location>
</feature>
<keyword evidence="3 5" id="KW-1133">Transmembrane helix</keyword>
<dbReference type="GO" id="GO:0005384">
    <property type="term" value="F:manganese ion transmembrane transporter activity"/>
    <property type="evidence" value="ECO:0007669"/>
    <property type="project" value="InterPro"/>
</dbReference>
<dbReference type="STRING" id="1802457.A3F15_01045"/>
<dbReference type="CDD" id="cd01059">
    <property type="entry name" value="CCC1_like"/>
    <property type="match status" value="1"/>
</dbReference>
<keyword evidence="2 5" id="KW-0812">Transmembrane</keyword>
<evidence type="ECO:0000256" key="3">
    <source>
        <dbReference type="ARBA" id="ARBA00022989"/>
    </source>
</evidence>
<gene>
    <name evidence="6" type="ORF">A3F15_01045</name>
</gene>
<evidence type="ECO:0000256" key="5">
    <source>
        <dbReference type="SAM" id="Phobius"/>
    </source>
</evidence>
<dbReference type="AlphaFoldDB" id="A0A1G2RC95"/>
<comment type="subcellular location">
    <subcellularLocation>
        <location evidence="1">Endomembrane system</location>
        <topology evidence="1">Multi-pass membrane protein</topology>
    </subcellularLocation>
</comment>
<sequence>MRNIPVAFIRNFTFGVEDSLVSTVSLLSGIAVIGTSPKIVFTTGVILIFVESFSMAVGSFLSEYSVKEYETKSEAPMRGPITNGTIMFFSYFVAGFIPLFPYIIFPAHSAIWISITLSLLTLFLLGAANAKLSRINILKNGLRMLLVGGITIVVGITIGQLMQKIV</sequence>
<evidence type="ECO:0000256" key="4">
    <source>
        <dbReference type="ARBA" id="ARBA00023136"/>
    </source>
</evidence>
<evidence type="ECO:0008006" key="8">
    <source>
        <dbReference type="Google" id="ProtNLM"/>
    </source>
</evidence>
<dbReference type="PANTHER" id="PTHR31851">
    <property type="entry name" value="FE(2+)/MN(2+) TRANSPORTER PCL1"/>
    <property type="match status" value="1"/>
</dbReference>
<name>A0A1G2RC95_9BACT</name>
<dbReference type="GO" id="GO:0012505">
    <property type="term" value="C:endomembrane system"/>
    <property type="evidence" value="ECO:0007669"/>
    <property type="project" value="UniProtKB-SubCell"/>
</dbReference>
<feature type="transmembrane region" description="Helical" evidence="5">
    <location>
        <begin position="81"/>
        <end position="104"/>
    </location>
</feature>
<evidence type="ECO:0000313" key="7">
    <source>
        <dbReference type="Proteomes" id="UP000177078"/>
    </source>
</evidence>
<reference evidence="6 7" key="1">
    <citation type="journal article" date="2016" name="Nat. Commun.">
        <title>Thousands of microbial genomes shed light on interconnected biogeochemical processes in an aquifer system.</title>
        <authorList>
            <person name="Anantharaman K."/>
            <person name="Brown C.T."/>
            <person name="Hug L.A."/>
            <person name="Sharon I."/>
            <person name="Castelle C.J."/>
            <person name="Probst A.J."/>
            <person name="Thomas B.C."/>
            <person name="Singh A."/>
            <person name="Wilkins M.J."/>
            <person name="Karaoz U."/>
            <person name="Brodie E.L."/>
            <person name="Williams K.H."/>
            <person name="Hubbard S.S."/>
            <person name="Banfield J.F."/>
        </authorList>
    </citation>
    <scope>NUCLEOTIDE SEQUENCE [LARGE SCALE GENOMIC DNA]</scope>
</reference>
<proteinExistence type="predicted"/>
<evidence type="ECO:0000313" key="6">
    <source>
        <dbReference type="EMBL" id="OHA70476.1"/>
    </source>
</evidence>
<evidence type="ECO:0000256" key="2">
    <source>
        <dbReference type="ARBA" id="ARBA00022692"/>
    </source>
</evidence>
<keyword evidence="4 5" id="KW-0472">Membrane</keyword>
<protein>
    <recommendedName>
        <fullName evidence="8">VIT family protein</fullName>
    </recommendedName>
</protein>
<accession>A0A1G2RC95</accession>
<dbReference type="GO" id="GO:0030026">
    <property type="term" value="P:intracellular manganese ion homeostasis"/>
    <property type="evidence" value="ECO:0007669"/>
    <property type="project" value="InterPro"/>
</dbReference>
<dbReference type="Proteomes" id="UP000177078">
    <property type="component" value="Unassembled WGS sequence"/>
</dbReference>
<feature type="transmembrane region" description="Helical" evidence="5">
    <location>
        <begin position="39"/>
        <end position="61"/>
    </location>
</feature>
<feature type="transmembrane region" description="Helical" evidence="5">
    <location>
        <begin position="142"/>
        <end position="162"/>
    </location>
</feature>
<evidence type="ECO:0000256" key="1">
    <source>
        <dbReference type="ARBA" id="ARBA00004127"/>
    </source>
</evidence>
<feature type="transmembrane region" description="Helical" evidence="5">
    <location>
        <begin position="110"/>
        <end position="130"/>
    </location>
</feature>
<comment type="caution">
    <text evidence="6">The sequence shown here is derived from an EMBL/GenBank/DDBJ whole genome shotgun (WGS) entry which is preliminary data.</text>
</comment>
<dbReference type="Pfam" id="PF01988">
    <property type="entry name" value="VIT1"/>
    <property type="match status" value="2"/>
</dbReference>